<evidence type="ECO:0000313" key="2">
    <source>
        <dbReference type="EMBL" id="CAI9172275.1"/>
    </source>
</evidence>
<gene>
    <name evidence="2" type="ORF">MRATA1EN1_LOCUS21237</name>
</gene>
<reference evidence="2" key="1">
    <citation type="submission" date="2023-04" db="EMBL/GenBank/DDBJ databases">
        <authorList>
            <consortium name="ELIXIR-Norway"/>
        </authorList>
    </citation>
    <scope>NUCLEOTIDE SEQUENCE [LARGE SCALE GENOMIC DNA]</scope>
</reference>
<protein>
    <submittedName>
        <fullName evidence="2">Uncharacterized protein</fullName>
    </submittedName>
</protein>
<feature type="region of interest" description="Disordered" evidence="1">
    <location>
        <begin position="1"/>
        <end position="37"/>
    </location>
</feature>
<sequence>MAPDRVEASPSALDNSQRLSTIGVSLDAPDSGQSAAESRQLCYRRSLQISPARKGTTARQPREQGRLRASRVRRGPSRPSSGCKWDGFLWMRKRGRKWCLVGNGGRDTLAVGTFGGRLVALGWRSRMHSKKALKIYHQLQPCS</sequence>
<evidence type="ECO:0000256" key="1">
    <source>
        <dbReference type="SAM" id="MobiDB-lite"/>
    </source>
</evidence>
<evidence type="ECO:0000313" key="3">
    <source>
        <dbReference type="Proteomes" id="UP001176941"/>
    </source>
</evidence>
<name>A0ABN8ZED9_RANTA</name>
<organism evidence="2 3">
    <name type="scientific">Rangifer tarandus platyrhynchus</name>
    <name type="common">Svalbard reindeer</name>
    <dbReference type="NCBI Taxonomy" id="3082113"/>
    <lineage>
        <taxon>Eukaryota</taxon>
        <taxon>Metazoa</taxon>
        <taxon>Chordata</taxon>
        <taxon>Craniata</taxon>
        <taxon>Vertebrata</taxon>
        <taxon>Euteleostomi</taxon>
        <taxon>Mammalia</taxon>
        <taxon>Eutheria</taxon>
        <taxon>Laurasiatheria</taxon>
        <taxon>Artiodactyla</taxon>
        <taxon>Ruminantia</taxon>
        <taxon>Pecora</taxon>
        <taxon>Cervidae</taxon>
        <taxon>Odocoileinae</taxon>
        <taxon>Rangifer</taxon>
    </lineage>
</organism>
<accession>A0ABN8ZED9</accession>
<feature type="compositionally biased region" description="Polar residues" evidence="1">
    <location>
        <begin position="12"/>
        <end position="23"/>
    </location>
</feature>
<dbReference type="Proteomes" id="UP001176941">
    <property type="component" value="Chromosome 32"/>
</dbReference>
<keyword evidence="3" id="KW-1185">Reference proteome</keyword>
<feature type="region of interest" description="Disordered" evidence="1">
    <location>
        <begin position="49"/>
        <end position="82"/>
    </location>
</feature>
<proteinExistence type="predicted"/>
<dbReference type="EMBL" id="OX459968">
    <property type="protein sequence ID" value="CAI9172275.1"/>
    <property type="molecule type" value="Genomic_DNA"/>
</dbReference>